<name>A0ABW3E0S2_9ACTN</name>
<comment type="caution">
    <text evidence="1">The sequence shown here is derived from an EMBL/GenBank/DDBJ whole genome shotgun (WGS) entry which is preliminary data.</text>
</comment>
<dbReference type="Pfam" id="PF19593">
    <property type="entry name" value="DUF6098"/>
    <property type="match status" value="1"/>
</dbReference>
<evidence type="ECO:0000313" key="1">
    <source>
        <dbReference type="EMBL" id="MFD0888901.1"/>
    </source>
</evidence>
<protein>
    <submittedName>
        <fullName evidence="1">DUF6098 family protein</fullName>
    </submittedName>
</protein>
<organism evidence="1 2">
    <name type="scientific">Streptosporangium algeriense</name>
    <dbReference type="NCBI Taxonomy" id="1682748"/>
    <lineage>
        <taxon>Bacteria</taxon>
        <taxon>Bacillati</taxon>
        <taxon>Actinomycetota</taxon>
        <taxon>Actinomycetes</taxon>
        <taxon>Streptosporangiales</taxon>
        <taxon>Streptosporangiaceae</taxon>
        <taxon>Streptosporangium</taxon>
    </lineage>
</organism>
<evidence type="ECO:0000313" key="2">
    <source>
        <dbReference type="Proteomes" id="UP001597024"/>
    </source>
</evidence>
<accession>A0ABW3E0S2</accession>
<dbReference type="InterPro" id="IPR046080">
    <property type="entry name" value="DUF6098"/>
</dbReference>
<feature type="non-terminal residue" evidence="1">
    <location>
        <position position="143"/>
    </location>
</feature>
<proteinExistence type="predicted"/>
<sequence>MRRSTGPRTGLPVIQTFRELVDLVTERPGLFVRYSHGPERDAEESSRDYEADVDLPGLSVTTIGPEPWWTRPAEDWIARRLCKYSDLDEGREARRRPWLLEGRVVASGPDHEPLVVDTVPVAWIGEGAIAEAKRRYRRRFQVG</sequence>
<dbReference type="Proteomes" id="UP001597024">
    <property type="component" value="Unassembled WGS sequence"/>
</dbReference>
<dbReference type="EMBL" id="JBHTHX010001553">
    <property type="protein sequence ID" value="MFD0888901.1"/>
    <property type="molecule type" value="Genomic_DNA"/>
</dbReference>
<gene>
    <name evidence="1" type="ORF">ACFQ08_30560</name>
</gene>
<reference evidence="2" key="1">
    <citation type="journal article" date="2019" name="Int. J. Syst. Evol. Microbiol.">
        <title>The Global Catalogue of Microorganisms (GCM) 10K type strain sequencing project: providing services to taxonomists for standard genome sequencing and annotation.</title>
        <authorList>
            <consortium name="The Broad Institute Genomics Platform"/>
            <consortium name="The Broad Institute Genome Sequencing Center for Infectious Disease"/>
            <person name="Wu L."/>
            <person name="Ma J."/>
        </authorList>
    </citation>
    <scope>NUCLEOTIDE SEQUENCE [LARGE SCALE GENOMIC DNA]</scope>
    <source>
        <strain evidence="2">CCUG 62974</strain>
    </source>
</reference>
<keyword evidence="2" id="KW-1185">Reference proteome</keyword>